<dbReference type="InterPro" id="IPR020846">
    <property type="entry name" value="MFS_dom"/>
</dbReference>
<feature type="transmembrane region" description="Helical" evidence="7">
    <location>
        <begin position="299"/>
        <end position="322"/>
    </location>
</feature>
<feature type="transmembrane region" description="Helical" evidence="7">
    <location>
        <begin position="77"/>
        <end position="96"/>
    </location>
</feature>
<dbReference type="GO" id="GO:0005886">
    <property type="term" value="C:plasma membrane"/>
    <property type="evidence" value="ECO:0007669"/>
    <property type="project" value="UniProtKB-SubCell"/>
</dbReference>
<evidence type="ECO:0000313" key="10">
    <source>
        <dbReference type="Proteomes" id="UP000070457"/>
    </source>
</evidence>
<feature type="transmembrane region" description="Helical" evidence="7">
    <location>
        <begin position="226"/>
        <end position="245"/>
    </location>
</feature>
<dbReference type="EMBL" id="JYNZ01000003">
    <property type="protein sequence ID" value="KXK26993.1"/>
    <property type="molecule type" value="Genomic_DNA"/>
</dbReference>
<gene>
    <name evidence="9" type="primary">stp</name>
    <name evidence="9" type="ORF">TR69_WS6001001017</name>
</gene>
<feature type="transmembrane region" description="Helical" evidence="7">
    <location>
        <begin position="358"/>
        <end position="376"/>
    </location>
</feature>
<dbReference type="SUPFAM" id="SSF103473">
    <property type="entry name" value="MFS general substrate transporter"/>
    <property type="match status" value="1"/>
</dbReference>
<dbReference type="Gene3D" id="1.20.1250.20">
    <property type="entry name" value="MFS general substrate transporter like domains"/>
    <property type="match status" value="1"/>
</dbReference>
<dbReference type="InterPro" id="IPR004638">
    <property type="entry name" value="EmrB-like"/>
</dbReference>
<name>A0A136LZC6_9BACT</name>
<dbReference type="Proteomes" id="UP000070457">
    <property type="component" value="Unassembled WGS sequence"/>
</dbReference>
<evidence type="ECO:0000256" key="6">
    <source>
        <dbReference type="ARBA" id="ARBA00023136"/>
    </source>
</evidence>
<sequence>MKLTSRQGLFVLSSTILASGMAFLMGSAVNLAIPDIQSDLNATLIEIQWILNSYALVLAVFILISGSLSDRFGRRNIFAASIVLFTLGSVLSGTAVSSLQLIVFRLLQGLGGALMIPGSLAIISSAYPASERGKAIGLWSGLSGGVAALGGPVVGGVFVEQFGWRSVFLMILPLGLLAFGLCMSSIPRQEKIDRKPVNILSVVLSLLGLSLLVTGLMYGPDRNWDHYIWLILLIGITVTVLFLLYDVRSRNPLISPELYKNQTVLGANLATLFLYTALNGFFFFLVINLQQLQMLSPSLAGFALLPTVLIITLLSGAGGALADRYSNRMLMTAGSFIVAIGMALLAVAGYPAVFVRDFLPGQVLIGLGMAVVIAPLTKSALEVPEGKAGMASGLNNAVSRIAAVFAVALMGALLISVFTSQLEQQLKESDLLSVSQTQIFEQADSLLAIEIPDNYSSAEAEETRMLIADSFVPAYRTTTFVAAGFAAAAAVTSFVFIDRERNLLQQIKAGILKERKTEN</sequence>
<feature type="transmembrane region" description="Helical" evidence="7">
    <location>
        <begin position="474"/>
        <end position="497"/>
    </location>
</feature>
<keyword evidence="2" id="KW-0813">Transport</keyword>
<feature type="transmembrane region" description="Helical" evidence="7">
    <location>
        <begin position="47"/>
        <end position="65"/>
    </location>
</feature>
<dbReference type="NCBIfam" id="TIGR00711">
    <property type="entry name" value="efflux_EmrB"/>
    <property type="match status" value="1"/>
</dbReference>
<dbReference type="InterPro" id="IPR011701">
    <property type="entry name" value="MFS"/>
</dbReference>
<dbReference type="Gene3D" id="1.20.1720.10">
    <property type="entry name" value="Multidrug resistance protein D"/>
    <property type="match status" value="1"/>
</dbReference>
<evidence type="ECO:0000256" key="2">
    <source>
        <dbReference type="ARBA" id="ARBA00022448"/>
    </source>
</evidence>
<protein>
    <submittedName>
        <fullName evidence="9">Multidrug resistance protein stp</fullName>
    </submittedName>
</protein>
<keyword evidence="5 7" id="KW-1133">Transmembrane helix</keyword>
<dbReference type="InterPro" id="IPR036259">
    <property type="entry name" value="MFS_trans_sf"/>
</dbReference>
<feature type="transmembrane region" description="Helical" evidence="7">
    <location>
        <begin position="102"/>
        <end position="123"/>
    </location>
</feature>
<evidence type="ECO:0000256" key="3">
    <source>
        <dbReference type="ARBA" id="ARBA00022475"/>
    </source>
</evidence>
<organism evidence="9 10">
    <name type="scientific">candidate division WS6 bacterium OLB20</name>
    <dbReference type="NCBI Taxonomy" id="1617426"/>
    <lineage>
        <taxon>Bacteria</taxon>
        <taxon>Candidatus Dojkabacteria</taxon>
    </lineage>
</organism>
<dbReference type="PROSITE" id="PS50850">
    <property type="entry name" value="MFS"/>
    <property type="match status" value="1"/>
</dbReference>
<evidence type="ECO:0000313" key="9">
    <source>
        <dbReference type="EMBL" id="KXK26993.1"/>
    </source>
</evidence>
<evidence type="ECO:0000259" key="8">
    <source>
        <dbReference type="PROSITE" id="PS50850"/>
    </source>
</evidence>
<evidence type="ECO:0000256" key="7">
    <source>
        <dbReference type="SAM" id="Phobius"/>
    </source>
</evidence>
<feature type="transmembrane region" description="Helical" evidence="7">
    <location>
        <begin position="397"/>
        <end position="418"/>
    </location>
</feature>
<accession>A0A136LZC6</accession>
<dbReference type="PANTHER" id="PTHR42718:SF48">
    <property type="entry name" value="CONSERVED TWO-DOMAIN MEMBRANE PROTEIN-RELATED"/>
    <property type="match status" value="1"/>
</dbReference>
<feature type="domain" description="Major facilitator superfamily (MFS) profile" evidence="8">
    <location>
        <begin position="11"/>
        <end position="501"/>
    </location>
</feature>
<evidence type="ECO:0000256" key="1">
    <source>
        <dbReference type="ARBA" id="ARBA00004651"/>
    </source>
</evidence>
<keyword evidence="3" id="KW-1003">Cell membrane</keyword>
<feature type="transmembrane region" description="Helical" evidence="7">
    <location>
        <begin position="329"/>
        <end position="352"/>
    </location>
</feature>
<dbReference type="Pfam" id="PF07690">
    <property type="entry name" value="MFS_1"/>
    <property type="match status" value="1"/>
</dbReference>
<dbReference type="STRING" id="1617426.TR69_WS6001001017"/>
<proteinExistence type="predicted"/>
<evidence type="ECO:0000256" key="4">
    <source>
        <dbReference type="ARBA" id="ARBA00022692"/>
    </source>
</evidence>
<reference evidence="9 10" key="1">
    <citation type="submission" date="2015-02" db="EMBL/GenBank/DDBJ databases">
        <title>Improved understanding of the partial-nitritation anammox process through 23 genomes representing the majority of the microbial community.</title>
        <authorList>
            <person name="Speth D.R."/>
            <person name="In T Zandt M."/>
            <person name="Guerrero Cruz S."/>
            <person name="Jetten M.S."/>
            <person name="Dutilh B.E."/>
        </authorList>
    </citation>
    <scope>NUCLEOTIDE SEQUENCE [LARGE SCALE GENOMIC DNA]</scope>
    <source>
        <strain evidence="9">OLB20</strain>
    </source>
</reference>
<comment type="subcellular location">
    <subcellularLocation>
        <location evidence="1">Cell membrane</location>
        <topology evidence="1">Multi-pass membrane protein</topology>
    </subcellularLocation>
</comment>
<keyword evidence="4 7" id="KW-0812">Transmembrane</keyword>
<dbReference type="GO" id="GO:0022857">
    <property type="term" value="F:transmembrane transporter activity"/>
    <property type="evidence" value="ECO:0007669"/>
    <property type="project" value="InterPro"/>
</dbReference>
<evidence type="ECO:0000256" key="5">
    <source>
        <dbReference type="ARBA" id="ARBA00022989"/>
    </source>
</evidence>
<feature type="transmembrane region" description="Helical" evidence="7">
    <location>
        <begin position="164"/>
        <end position="186"/>
    </location>
</feature>
<keyword evidence="6 7" id="KW-0472">Membrane</keyword>
<dbReference type="PANTHER" id="PTHR42718">
    <property type="entry name" value="MAJOR FACILITATOR SUPERFAMILY MULTIDRUG TRANSPORTER MFSC"/>
    <property type="match status" value="1"/>
</dbReference>
<feature type="transmembrane region" description="Helical" evidence="7">
    <location>
        <begin position="198"/>
        <end position="220"/>
    </location>
</feature>
<dbReference type="AlphaFoldDB" id="A0A136LZC6"/>
<feature type="transmembrane region" description="Helical" evidence="7">
    <location>
        <begin position="265"/>
        <end position="287"/>
    </location>
</feature>
<dbReference type="CDD" id="cd17321">
    <property type="entry name" value="MFS_MMR_MDR_like"/>
    <property type="match status" value="1"/>
</dbReference>
<feature type="transmembrane region" description="Helical" evidence="7">
    <location>
        <begin position="135"/>
        <end position="158"/>
    </location>
</feature>
<comment type="caution">
    <text evidence="9">The sequence shown here is derived from an EMBL/GenBank/DDBJ whole genome shotgun (WGS) entry which is preliminary data.</text>
</comment>